<protein>
    <submittedName>
        <fullName evidence="1">Uncharacterized protein</fullName>
    </submittedName>
</protein>
<reference evidence="1 2" key="1">
    <citation type="submission" date="2014-04" db="EMBL/GenBank/DDBJ databases">
        <authorList>
            <consortium name="DOE Joint Genome Institute"/>
            <person name="Kuo A."/>
            <person name="Kohler A."/>
            <person name="Nagy L.G."/>
            <person name="Floudas D."/>
            <person name="Copeland A."/>
            <person name="Barry K.W."/>
            <person name="Cichocki N."/>
            <person name="Veneault-Fourrey C."/>
            <person name="LaButti K."/>
            <person name="Lindquist E.A."/>
            <person name="Lipzen A."/>
            <person name="Lundell T."/>
            <person name="Morin E."/>
            <person name="Murat C."/>
            <person name="Sun H."/>
            <person name="Tunlid A."/>
            <person name="Henrissat B."/>
            <person name="Grigoriev I.V."/>
            <person name="Hibbett D.S."/>
            <person name="Martin F."/>
            <person name="Nordberg H.P."/>
            <person name="Cantor M.N."/>
            <person name="Hua S.X."/>
        </authorList>
    </citation>
    <scope>NUCLEOTIDE SEQUENCE [LARGE SCALE GENOMIC DNA]</scope>
    <source>
        <strain evidence="1 2">Foug A</strain>
    </source>
</reference>
<dbReference type="EMBL" id="KN822046">
    <property type="protein sequence ID" value="KIM61926.1"/>
    <property type="molecule type" value="Genomic_DNA"/>
</dbReference>
<accession>A0A0C3E1F6</accession>
<dbReference type="AlphaFoldDB" id="A0A0C3E1F6"/>
<evidence type="ECO:0000313" key="2">
    <source>
        <dbReference type="Proteomes" id="UP000053989"/>
    </source>
</evidence>
<proteinExistence type="predicted"/>
<evidence type="ECO:0000313" key="1">
    <source>
        <dbReference type="EMBL" id="KIM61926.1"/>
    </source>
</evidence>
<dbReference type="HOGENOM" id="CLU_3107770_0_0_1"/>
<sequence>MAKYAHGNYACGSKKCYYLQLMQQIGYQGHRIVPMAQYAPSNHACGSTQLR</sequence>
<dbReference type="InParanoid" id="A0A0C3E1F6"/>
<reference evidence="2" key="2">
    <citation type="submission" date="2015-01" db="EMBL/GenBank/DDBJ databases">
        <title>Evolutionary Origins and Diversification of the Mycorrhizal Mutualists.</title>
        <authorList>
            <consortium name="DOE Joint Genome Institute"/>
            <consortium name="Mycorrhizal Genomics Consortium"/>
            <person name="Kohler A."/>
            <person name="Kuo A."/>
            <person name="Nagy L.G."/>
            <person name="Floudas D."/>
            <person name="Copeland A."/>
            <person name="Barry K.W."/>
            <person name="Cichocki N."/>
            <person name="Veneault-Fourrey C."/>
            <person name="LaButti K."/>
            <person name="Lindquist E.A."/>
            <person name="Lipzen A."/>
            <person name="Lundell T."/>
            <person name="Morin E."/>
            <person name="Murat C."/>
            <person name="Riley R."/>
            <person name="Ohm R."/>
            <person name="Sun H."/>
            <person name="Tunlid A."/>
            <person name="Henrissat B."/>
            <person name="Grigoriev I.V."/>
            <person name="Hibbett D.S."/>
            <person name="Martin F."/>
        </authorList>
    </citation>
    <scope>NUCLEOTIDE SEQUENCE [LARGE SCALE GENOMIC DNA]</scope>
    <source>
        <strain evidence="2">Foug A</strain>
    </source>
</reference>
<dbReference type="Proteomes" id="UP000053989">
    <property type="component" value="Unassembled WGS sequence"/>
</dbReference>
<organism evidence="1 2">
    <name type="scientific">Scleroderma citrinum Foug A</name>
    <dbReference type="NCBI Taxonomy" id="1036808"/>
    <lineage>
        <taxon>Eukaryota</taxon>
        <taxon>Fungi</taxon>
        <taxon>Dikarya</taxon>
        <taxon>Basidiomycota</taxon>
        <taxon>Agaricomycotina</taxon>
        <taxon>Agaricomycetes</taxon>
        <taxon>Agaricomycetidae</taxon>
        <taxon>Boletales</taxon>
        <taxon>Sclerodermatineae</taxon>
        <taxon>Sclerodermataceae</taxon>
        <taxon>Scleroderma</taxon>
    </lineage>
</organism>
<gene>
    <name evidence="1" type="ORF">SCLCIDRAFT_25407</name>
</gene>
<keyword evidence="2" id="KW-1185">Reference proteome</keyword>
<name>A0A0C3E1F6_9AGAM</name>